<dbReference type="RefSeq" id="WP_205725402.1">
    <property type="nucleotide sequence ID" value="NZ_JAFHKR010000038.1"/>
</dbReference>
<proteinExistence type="predicted"/>
<name>A0ABS2ZQU0_9BACL</name>
<dbReference type="Gene3D" id="3.30.450.20">
    <property type="entry name" value="PAS domain"/>
    <property type="match status" value="1"/>
</dbReference>
<reference evidence="2 3" key="1">
    <citation type="submission" date="2021-01" db="EMBL/GenBank/DDBJ databases">
        <title>Genome Sequencing of Type Strains.</title>
        <authorList>
            <person name="Lemaire J.F."/>
            <person name="Inderbitzin P."/>
            <person name="Collins S.B."/>
            <person name="Wespe N."/>
            <person name="Knight-Connoni V."/>
        </authorList>
    </citation>
    <scope>NUCLEOTIDE SEQUENCE [LARGE SCALE GENOMIC DNA]</scope>
    <source>
        <strain evidence="2 3">DSM 23009</strain>
    </source>
</reference>
<dbReference type="InterPro" id="IPR051932">
    <property type="entry name" value="Bact_StressResp_Reg"/>
</dbReference>
<dbReference type="Gene3D" id="3.30.750.24">
    <property type="entry name" value="STAS domain"/>
    <property type="match status" value="1"/>
</dbReference>
<dbReference type="SUPFAM" id="SSF52091">
    <property type="entry name" value="SpoIIaa-like"/>
    <property type="match status" value="1"/>
</dbReference>
<organism evidence="2 3">
    <name type="scientific">Fictibacillus nanhaiensis</name>
    <dbReference type="NCBI Taxonomy" id="742169"/>
    <lineage>
        <taxon>Bacteria</taxon>
        <taxon>Bacillati</taxon>
        <taxon>Bacillota</taxon>
        <taxon>Bacilli</taxon>
        <taxon>Bacillales</taxon>
        <taxon>Fictibacillaceae</taxon>
        <taxon>Fictibacillus</taxon>
    </lineage>
</organism>
<evidence type="ECO:0000313" key="3">
    <source>
        <dbReference type="Proteomes" id="UP001296923"/>
    </source>
</evidence>
<dbReference type="PANTHER" id="PTHR33745">
    <property type="entry name" value="RSBT ANTAGONIST PROTEIN RSBS-RELATED"/>
    <property type="match status" value="1"/>
</dbReference>
<evidence type="ECO:0000313" key="2">
    <source>
        <dbReference type="EMBL" id="MBN3554395.1"/>
    </source>
</evidence>
<dbReference type="InterPro" id="IPR002645">
    <property type="entry name" value="STAS_dom"/>
</dbReference>
<dbReference type="Proteomes" id="UP001296923">
    <property type="component" value="Unassembled WGS sequence"/>
</dbReference>
<feature type="domain" description="STAS" evidence="1">
    <location>
        <begin position="145"/>
        <end position="245"/>
    </location>
</feature>
<keyword evidence="3" id="KW-1185">Reference proteome</keyword>
<sequence>MTYVLERPIKDTLNCLEENIFFIDEKFHICWMNNSSKNLLQMMSEFINIGSPEDMIGQPIKSLHTNIIKEEALTEGQFPIDRQIVLFDRCVARLIVTELLVENQKRGYLITWKDITEREQERERTKEILNELATPILQTVAEHTLLVPLIGELTLERLETLTAKLLKECLNNGADYVILDFSGVTTITDSELGIEIQNLTDAIKLMGADVLYCGFPKEMVKDMVALGVHTNQLSFVSFRNAIRYVVREQEK</sequence>
<dbReference type="CDD" id="cd07041">
    <property type="entry name" value="STAS_RsbR_RsbS_like"/>
    <property type="match status" value="1"/>
</dbReference>
<evidence type="ECO:0000259" key="1">
    <source>
        <dbReference type="PROSITE" id="PS50801"/>
    </source>
</evidence>
<gene>
    <name evidence="2" type="ORF">JYA63_08975</name>
</gene>
<dbReference type="InterPro" id="IPR036513">
    <property type="entry name" value="STAS_dom_sf"/>
</dbReference>
<accession>A0ABS2ZQU0</accession>
<dbReference type="EMBL" id="JAFHKR010000038">
    <property type="protein sequence ID" value="MBN3554395.1"/>
    <property type="molecule type" value="Genomic_DNA"/>
</dbReference>
<dbReference type="PROSITE" id="PS50801">
    <property type="entry name" value="STAS"/>
    <property type="match status" value="1"/>
</dbReference>
<comment type="caution">
    <text evidence="2">The sequence shown here is derived from an EMBL/GenBank/DDBJ whole genome shotgun (WGS) entry which is preliminary data.</text>
</comment>
<protein>
    <recommendedName>
        <fullName evidence="1">STAS domain-containing protein</fullName>
    </recommendedName>
</protein>